<dbReference type="Gene3D" id="3.30.565.10">
    <property type="entry name" value="Histidine kinase-like ATPase, C-terminal domain"/>
    <property type="match status" value="1"/>
</dbReference>
<dbReference type="PANTHER" id="PTHR32387:SF0">
    <property type="entry name" value="PROTEIN NO VEIN"/>
    <property type="match status" value="1"/>
</dbReference>
<evidence type="ECO:0000259" key="2">
    <source>
        <dbReference type="PROSITE" id="PS51644"/>
    </source>
</evidence>
<proteinExistence type="predicted"/>
<dbReference type="PANTHER" id="PTHR32387">
    <property type="entry name" value="WU:FJ29H11"/>
    <property type="match status" value="1"/>
</dbReference>
<organism evidence="3 4">
    <name type="scientific">Ridgeia piscesae</name>
    <name type="common">Tubeworm</name>
    <dbReference type="NCBI Taxonomy" id="27915"/>
    <lineage>
        <taxon>Eukaryota</taxon>
        <taxon>Metazoa</taxon>
        <taxon>Spiralia</taxon>
        <taxon>Lophotrochozoa</taxon>
        <taxon>Annelida</taxon>
        <taxon>Polychaeta</taxon>
        <taxon>Sedentaria</taxon>
        <taxon>Canalipalpata</taxon>
        <taxon>Sabellida</taxon>
        <taxon>Siboglinidae</taxon>
        <taxon>Ridgeia</taxon>
    </lineage>
</organism>
<dbReference type="Pfam" id="PF25794">
    <property type="entry name" value="SACS"/>
    <property type="match status" value="1"/>
</dbReference>
<evidence type="ECO:0000256" key="1">
    <source>
        <dbReference type="SAM" id="MobiDB-lite"/>
    </source>
</evidence>
<name>A0AAD9P1Q7_RIDPI</name>
<dbReference type="PROSITE" id="PS51644">
    <property type="entry name" value="HTH_OST"/>
    <property type="match status" value="1"/>
</dbReference>
<feature type="compositionally biased region" description="Basic residues" evidence="1">
    <location>
        <begin position="135"/>
        <end position="145"/>
    </location>
</feature>
<feature type="compositionally biased region" description="Polar residues" evidence="1">
    <location>
        <begin position="2656"/>
        <end position="2675"/>
    </location>
</feature>
<gene>
    <name evidence="3" type="ORF">NP493_199g00012</name>
</gene>
<feature type="compositionally biased region" description="Basic residues" evidence="1">
    <location>
        <begin position="118"/>
        <end position="127"/>
    </location>
</feature>
<dbReference type="Pfam" id="PF13020">
    <property type="entry name" value="NOV_C"/>
    <property type="match status" value="1"/>
</dbReference>
<feature type="compositionally biased region" description="Basic and acidic residues" evidence="1">
    <location>
        <begin position="2622"/>
        <end position="2643"/>
    </location>
</feature>
<evidence type="ECO:0000313" key="3">
    <source>
        <dbReference type="EMBL" id="KAK2186444.1"/>
    </source>
</evidence>
<dbReference type="InterPro" id="IPR024975">
    <property type="entry name" value="NOV_C"/>
</dbReference>
<evidence type="ECO:0000313" key="4">
    <source>
        <dbReference type="Proteomes" id="UP001209878"/>
    </source>
</evidence>
<dbReference type="InterPro" id="IPR036890">
    <property type="entry name" value="HATPase_C_sf"/>
</dbReference>
<sequence>MASDAERIQLENRIHELLLKNGDVILLNSFWSIFQSVYREIPSPKKFGLIKRNHLLSLFPSVCHVDDEHVNPRRVWVKVREQKKTAPTATVDVTESAAGLPQPAVGETAAQLQEQKVKVKQSQKKLTGHTDNIAKPKRIRQRSVTKHNPIAQKEKESVSAAQSSGNPEKLVDSRPERPPPSTKGKKSEASKSPADQVDGQSDPSSLIELAKMTSNKRENTHIRFDDDAGHNKPPVWQQVPPLMLPPHARGGPQHMVPRPLMYPPMDDYNRGYPPLSHVPQSRPRWQVRPLMHQMPQPQQRVSDEQMKNVVEDSIDRLVESKQYVSVERIEKLIAQHFHVSNVGELGFRSIDLIPAVREHQRMLCKVNAYIQAFVKVRSIATVFELGECLKEYAGEGRDFDALRLGPLVTQPLVYEFFKMPSDADIPSVLTEEIFEHLRGFLGANNLWADRNVQLEDFMKYLTEKYDVDTPFKLGIRIRSMPLLIGVLKKAQRECGRSMGTIATHIRETIESDLGAAVKRFIATLVHKEPGICMIRQQCLEMNAPQLLKHVFDKFTVLMEFINELLVLHPTGGLMKVTRHCRNIQNFLQVFSKDELIVRLFHFVVCCSNQTMHSQLSDILTAEYQQLKPLQQGEEGSRKELPPLDEVLKNMRKYLERCLMHGALSLANLARVEEKVLEVFGLPHFAALGRGSFLQFLHDNNDIKQFLDECGCMTLGGSSVGTGAESAFHPSLNALLEFVHQSGMAANKVQHCSLEGALCNHYRVKDVKSLGHGSVAHLVTTLEKQTKQNQESIVFYEGALCTVYRKTVFNTAGQVGPLGHVTKEKALACLQSCPLLENMSEWSHWEIVFRPELGDLKDFLHKYGGVRTIHVDANDGAKVQMMTSVLALETSPGTLLRVSSNTTPEAFATAAAAADVAGTCGHLVSLVVANRGMSNMPQALLANHMMTALLKINGRHSQNVSETPGGDDSGSCDVAQFVLDCLVKLPLIICEAVANQMLLEPLSKVVGSAKSKALLLRLAHSGVAQTRLQLLGWLLGLADWTTSFQARCNPPTGGVTATLGNSFDDAVEVLESSDESEDDHEDDDPILVLSDEDDDVIEKGDDATEPVDVIKTELTDGSEGGSESVIKLSDTDDDNLMLDVNADVVVKVETKGDSEGIVCLDDNLCWTVVEQIRRDEFGIGVALGEDGERLMRKQQERLGRSLDRLSRDLYSKDTHFVLELIQNADDNDYPPEMLRKLATTVPSVKFVVESDCITVFNNECGFEEKNIRAVCDVGRSTKGKHKYGYIGQKGIGFKSVFRVTDRPEIHSNGFHICFDVKSSPMGYVLPHWIDDTGKTKDVKSWTTRIELPLKDEMRSQTQCRSLAARFHDVHPSLLLFLHRLKHLTVHNTVEGVTMNIERRDLGNGVIEIRHDNSVDRWLVVKHTLDASAISLQAKSGVEVESTEVALAFPLSNQRNMAQTQPAKQRVFAYLPLRSYGFRFVIQGDFDVPSSREDVDRDSLWNQWLRSEMHSLFVDALQRFKTHPEFSEIEAVRYFTQFIPLEDEILEFFRPVASAILQQLRSEPCLPTEVASGTGMLWKMPSQLVLTKDPLVRDVIPSSLLRENLGLDFLHKDVASMLNPSLMQSLGVQVLTTSHLVEIGKVIVSCLSAPLGPARQAAMVDVAKWLVCVYRSLDEFDYNEELMAKLKTVVKVPLITGEVISMVTTTVFFPIDSAEQLRLSKTNTAGPLTALMCDLSMLMPNFLGSLDNVSNSQLGSLLERLGVKHLQPQDIIQHHILPSLRSDQWQKRPERLLVSYIVYLKQQWDQNPSVVDMNELRPIAVVKTQKGPRRPADAPVHFSQLYGNKINLPTELPGYDWQLLHACYQQSGGSRWREFFTELGVLDFLSVREKVITITPSELESTLWAPYKAMLPTADEYKITDYECVEFAALAHSCSAATQCEAMHCQMQTLFALLDQQWDTKYSKYAMTQITDSHGYVLRQDVDTSFAILLKSSPWLPTCVMCVSTANNRFTVTQSREIKIGRDLFVRVPAISHLLGDHVPYLEATPAPKSSFPQFLGIQNSIKVEFVVGLLKGWCERKSGGGPRPFNTSMDHIKAIYRYLSDNMPPKQLQDLVHECPVIFVPSDRPPNSSTKVDGVFLGRNELRWDDPSGLFAGYRDSLAGSDSANAYRLTIRPIYQDMEDFFLQCARVMRAPELTDFAQLLVHIAMTVPLPRALPDVLRIFTIIGEMFLREPDLVEVHTAELTQVLQTSSGAIPVKGGRWVAQSSRPMIADDKVTERLFSGKEGVNFVDLGDRLGTGMRGRSPATVGIDRDLVLRCLRELGIHPLSECLAVDYQTEMYQPCPELQLYVHNVLPLVQVLLCKEFPPVYDELIADNIAEKIKAMRFVKVGRLDLVYSLKHKPEIVNVLNEKCRLVDDRELCIHREHVTNLNEVNKELARYFSRENMPCRNEIRDLLLELLPLVDNPSRELQAFVKGRGLDDLPETEQRWQVEEPVIYHPPPPTYIPHQFEEMYTVAEGQGQQDHGNQDNSGTLRAWPPRSGDPDLRQRGGSGAGGGRQMWPPPAPPEGVDYTSLPASLRPSKLPSVKPEGTTSLHHGDGTLVSRPRTEGATKTDGEAGHMTGKGIKREPQAEGNSKEKETRAENKTPADVTKQVGVPNATVNDASSGDTSQDVQQMASMETEDAKPDVDGSDEIVTPPKKRRRSETETPYEHVDIGSLVLPDGMAPADGDHNAEVGRWGEQLVYSYLSQAARDGNSRIISVSWTNEDQETGGPFDFVVTMKNCSDPSKDLTIFIEVKSTSSDTKNFFEMSLQQIDFAREKTDAFHLYRVFNAGHQAAVRLMRLENLALKLERKEVRLCMFV</sequence>
<dbReference type="InterPro" id="IPR025605">
    <property type="entry name" value="OST-HTH/LOTUS_dom"/>
</dbReference>
<reference evidence="3" key="1">
    <citation type="journal article" date="2023" name="Mol. Biol. Evol.">
        <title>Third-Generation Sequencing Reveals the Adaptive Role of the Epigenome in Three Deep-Sea Polychaetes.</title>
        <authorList>
            <person name="Perez M."/>
            <person name="Aroh O."/>
            <person name="Sun Y."/>
            <person name="Lan Y."/>
            <person name="Juniper S.K."/>
            <person name="Young C.R."/>
            <person name="Angers B."/>
            <person name="Qian P.Y."/>
        </authorList>
    </citation>
    <scope>NUCLEOTIDE SEQUENCE</scope>
    <source>
        <strain evidence="3">R07B-5</strain>
    </source>
</reference>
<dbReference type="InterPro" id="IPR052957">
    <property type="entry name" value="Auxin_embryo_med"/>
</dbReference>
<protein>
    <recommendedName>
        <fullName evidence="2">HTH OST-type domain-containing protein</fullName>
    </recommendedName>
</protein>
<comment type="caution">
    <text evidence="3">The sequence shown here is derived from an EMBL/GenBank/DDBJ whole genome shotgun (WGS) entry which is preliminary data.</text>
</comment>
<feature type="compositionally biased region" description="Low complexity" evidence="1">
    <location>
        <begin position="2515"/>
        <end position="2528"/>
    </location>
</feature>
<dbReference type="Proteomes" id="UP001209878">
    <property type="component" value="Unassembled WGS sequence"/>
</dbReference>
<dbReference type="SUPFAM" id="SSF55874">
    <property type="entry name" value="ATPase domain of HSP90 chaperone/DNA topoisomerase II/histidine kinase"/>
    <property type="match status" value="1"/>
</dbReference>
<feature type="region of interest" description="Disordered" evidence="1">
    <location>
        <begin position="97"/>
        <end position="203"/>
    </location>
</feature>
<feature type="region of interest" description="Disordered" evidence="1">
    <location>
        <begin position="2515"/>
        <end position="2707"/>
    </location>
</feature>
<dbReference type="NCBIfam" id="NF047352">
    <property type="entry name" value="P_loop_sacsin"/>
    <property type="match status" value="1"/>
</dbReference>
<dbReference type="EMBL" id="JAODUO010000199">
    <property type="protein sequence ID" value="KAK2186444.1"/>
    <property type="molecule type" value="Genomic_DNA"/>
</dbReference>
<accession>A0AAD9P1Q7</accession>
<feature type="domain" description="HTH OST-type" evidence="2">
    <location>
        <begin position="6"/>
        <end position="81"/>
    </location>
</feature>
<feature type="compositionally biased region" description="Basic and acidic residues" evidence="1">
    <location>
        <begin position="2602"/>
        <end position="2614"/>
    </location>
</feature>
<dbReference type="InterPro" id="IPR058210">
    <property type="entry name" value="SACS/Nov_dom"/>
</dbReference>
<keyword evidence="4" id="KW-1185">Reference proteome</keyword>